<comment type="caution">
    <text evidence="1">The sequence shown here is derived from an EMBL/GenBank/DDBJ whole genome shotgun (WGS) entry which is preliminary data.</text>
</comment>
<reference evidence="1" key="1">
    <citation type="journal article" date="2020" name="Stud. Mycol.">
        <title>101 Dothideomycetes genomes: a test case for predicting lifestyles and emergence of pathogens.</title>
        <authorList>
            <person name="Haridas S."/>
            <person name="Albert R."/>
            <person name="Binder M."/>
            <person name="Bloem J."/>
            <person name="Labutti K."/>
            <person name="Salamov A."/>
            <person name="Andreopoulos B."/>
            <person name="Baker S."/>
            <person name="Barry K."/>
            <person name="Bills G."/>
            <person name="Bluhm B."/>
            <person name="Cannon C."/>
            <person name="Castanera R."/>
            <person name="Culley D."/>
            <person name="Daum C."/>
            <person name="Ezra D."/>
            <person name="Gonzalez J."/>
            <person name="Henrissat B."/>
            <person name="Kuo A."/>
            <person name="Liang C."/>
            <person name="Lipzen A."/>
            <person name="Lutzoni F."/>
            <person name="Magnuson J."/>
            <person name="Mondo S."/>
            <person name="Nolan M."/>
            <person name="Ohm R."/>
            <person name="Pangilinan J."/>
            <person name="Park H.-J."/>
            <person name="Ramirez L."/>
            <person name="Alfaro M."/>
            <person name="Sun H."/>
            <person name="Tritt A."/>
            <person name="Yoshinaga Y."/>
            <person name="Zwiers L.-H."/>
            <person name="Turgeon B."/>
            <person name="Goodwin S."/>
            <person name="Spatafora J."/>
            <person name="Crous P."/>
            <person name="Grigoriev I."/>
        </authorList>
    </citation>
    <scope>NUCLEOTIDE SEQUENCE</scope>
    <source>
        <strain evidence="1">CBS 116435</strain>
    </source>
</reference>
<accession>A0A9P4QFI6</accession>
<dbReference type="EMBL" id="MU003774">
    <property type="protein sequence ID" value="KAF2723772.1"/>
    <property type="molecule type" value="Genomic_DNA"/>
</dbReference>
<evidence type="ECO:0000313" key="1">
    <source>
        <dbReference type="EMBL" id="KAF2723772.1"/>
    </source>
</evidence>
<gene>
    <name evidence="1" type="ORF">K431DRAFT_7608</name>
</gene>
<organism evidence="1 2">
    <name type="scientific">Polychaeton citri CBS 116435</name>
    <dbReference type="NCBI Taxonomy" id="1314669"/>
    <lineage>
        <taxon>Eukaryota</taxon>
        <taxon>Fungi</taxon>
        <taxon>Dikarya</taxon>
        <taxon>Ascomycota</taxon>
        <taxon>Pezizomycotina</taxon>
        <taxon>Dothideomycetes</taxon>
        <taxon>Dothideomycetidae</taxon>
        <taxon>Capnodiales</taxon>
        <taxon>Capnodiaceae</taxon>
        <taxon>Polychaeton</taxon>
    </lineage>
</organism>
<protein>
    <submittedName>
        <fullName evidence="1">Uncharacterized protein</fullName>
    </submittedName>
</protein>
<dbReference type="AlphaFoldDB" id="A0A9P4QFI6"/>
<evidence type="ECO:0000313" key="2">
    <source>
        <dbReference type="Proteomes" id="UP000799441"/>
    </source>
</evidence>
<keyword evidence="2" id="KW-1185">Reference proteome</keyword>
<sequence>MRPSYRGTARRCRVAPLGTSQARWEGDTIGEWWRRTRINTYRYIYCAAVVATLPQSPHTLSAAQPALLSNLLPDLLQDNWNSLLLYIPPFDLLTRCFFSAQHVWLPLPTYTYRPATQLALLES</sequence>
<proteinExistence type="predicted"/>
<dbReference type="Proteomes" id="UP000799441">
    <property type="component" value="Unassembled WGS sequence"/>
</dbReference>
<name>A0A9P4QFI6_9PEZI</name>